<evidence type="ECO:0000313" key="11">
    <source>
        <dbReference type="EMBL" id="KAA5613834.1"/>
    </source>
</evidence>
<dbReference type="PANTHER" id="PTHR43386">
    <property type="entry name" value="OLIGOPEPTIDE TRANSPORT SYSTEM PERMEASE PROTEIN APPC"/>
    <property type="match status" value="1"/>
</dbReference>
<keyword evidence="12" id="KW-1185">Reference proteome</keyword>
<evidence type="ECO:0000313" key="12">
    <source>
        <dbReference type="Proteomes" id="UP000325255"/>
    </source>
</evidence>
<evidence type="ECO:0000259" key="10">
    <source>
        <dbReference type="PROSITE" id="PS50928"/>
    </source>
</evidence>
<dbReference type="Pfam" id="PF00528">
    <property type="entry name" value="BPD_transp_1"/>
    <property type="match status" value="1"/>
</dbReference>
<dbReference type="InterPro" id="IPR035906">
    <property type="entry name" value="MetI-like_sf"/>
</dbReference>
<feature type="transmembrane region" description="Helical" evidence="9">
    <location>
        <begin position="36"/>
        <end position="58"/>
    </location>
</feature>
<feature type="transmembrane region" description="Helical" evidence="9">
    <location>
        <begin position="133"/>
        <end position="157"/>
    </location>
</feature>
<feature type="transmembrane region" description="Helical" evidence="9">
    <location>
        <begin position="163"/>
        <end position="180"/>
    </location>
</feature>
<feature type="transmembrane region" description="Helical" evidence="9">
    <location>
        <begin position="220"/>
        <end position="243"/>
    </location>
</feature>
<evidence type="ECO:0000256" key="2">
    <source>
        <dbReference type="ARBA" id="ARBA00022448"/>
    </source>
</evidence>
<keyword evidence="2 9" id="KW-0813">Transport</keyword>
<evidence type="ECO:0000256" key="6">
    <source>
        <dbReference type="ARBA" id="ARBA00022927"/>
    </source>
</evidence>
<feature type="domain" description="ABC transmembrane type-1" evidence="10">
    <location>
        <begin position="98"/>
        <end position="286"/>
    </location>
</feature>
<accession>A0A5M6IZR3</accession>
<dbReference type="GO" id="GO:0055085">
    <property type="term" value="P:transmembrane transport"/>
    <property type="evidence" value="ECO:0007669"/>
    <property type="project" value="InterPro"/>
</dbReference>
<protein>
    <submittedName>
        <fullName evidence="11">ABC transporter permease</fullName>
    </submittedName>
</protein>
<dbReference type="InterPro" id="IPR000515">
    <property type="entry name" value="MetI-like"/>
</dbReference>
<keyword evidence="4 9" id="KW-0812">Transmembrane</keyword>
<proteinExistence type="inferred from homology"/>
<comment type="subcellular location">
    <subcellularLocation>
        <location evidence="1 9">Cell membrane</location>
        <topology evidence="1 9">Multi-pass membrane protein</topology>
    </subcellularLocation>
</comment>
<keyword evidence="3" id="KW-1003">Cell membrane</keyword>
<dbReference type="RefSeq" id="WP_150039217.1">
    <property type="nucleotide sequence ID" value="NZ_OW485601.1"/>
</dbReference>
<evidence type="ECO:0000256" key="3">
    <source>
        <dbReference type="ARBA" id="ARBA00022475"/>
    </source>
</evidence>
<keyword evidence="7 9" id="KW-1133">Transmembrane helix</keyword>
<evidence type="ECO:0000256" key="7">
    <source>
        <dbReference type="ARBA" id="ARBA00022989"/>
    </source>
</evidence>
<keyword evidence="5" id="KW-0571">Peptide transport</keyword>
<dbReference type="PANTHER" id="PTHR43386:SF1">
    <property type="entry name" value="D,D-DIPEPTIDE TRANSPORT SYSTEM PERMEASE PROTEIN DDPC-RELATED"/>
    <property type="match status" value="1"/>
</dbReference>
<dbReference type="GO" id="GO:0005886">
    <property type="term" value="C:plasma membrane"/>
    <property type="evidence" value="ECO:0007669"/>
    <property type="project" value="UniProtKB-SubCell"/>
</dbReference>
<evidence type="ECO:0000256" key="8">
    <source>
        <dbReference type="ARBA" id="ARBA00023136"/>
    </source>
</evidence>
<feature type="transmembrane region" description="Helical" evidence="9">
    <location>
        <begin position="100"/>
        <end position="126"/>
    </location>
</feature>
<sequence length="300" mass="30978">MSGIELDLPAPATIAVRHPPRGDRGRALRRTAANPAALTGLLILLLVTLAALTAPLTFPGDPLDMVARPLLWPGQDARFPLGTDALGRDVLAGLVHGARVSLLVGAAATLVSLLLGTTVGALAGYFGGRTDDVLVRLVEIFQTVPGFILLIVVVAIAGPSVPAITGAIGLVAWPAIARLVRGEFRSLREAEFVLAARALGFGHAHIILREILPNALPPVIVMASVGVATAILMESALSFMGLGDPNVISWGSMIGAGRELLRSAWYLSAVPGLAIVVTVLALNLIGDGLNEALNPRLAAS</sequence>
<evidence type="ECO:0000256" key="1">
    <source>
        <dbReference type="ARBA" id="ARBA00004651"/>
    </source>
</evidence>
<organism evidence="11 12">
    <name type="scientific">Rhodovastum atsumiense</name>
    <dbReference type="NCBI Taxonomy" id="504468"/>
    <lineage>
        <taxon>Bacteria</taxon>
        <taxon>Pseudomonadati</taxon>
        <taxon>Pseudomonadota</taxon>
        <taxon>Alphaproteobacteria</taxon>
        <taxon>Acetobacterales</taxon>
        <taxon>Acetobacteraceae</taxon>
        <taxon>Rhodovastum</taxon>
    </lineage>
</organism>
<name>A0A5M6IZR3_9PROT</name>
<dbReference type="SUPFAM" id="SSF161098">
    <property type="entry name" value="MetI-like"/>
    <property type="match status" value="1"/>
</dbReference>
<dbReference type="Pfam" id="PF12911">
    <property type="entry name" value="OppC_N"/>
    <property type="match status" value="1"/>
</dbReference>
<dbReference type="Gene3D" id="1.10.3720.10">
    <property type="entry name" value="MetI-like"/>
    <property type="match status" value="1"/>
</dbReference>
<gene>
    <name evidence="11" type="ORF">F1189_03400</name>
</gene>
<dbReference type="GO" id="GO:0015833">
    <property type="term" value="P:peptide transport"/>
    <property type="evidence" value="ECO:0007669"/>
    <property type="project" value="UniProtKB-KW"/>
</dbReference>
<comment type="similarity">
    <text evidence="9">Belongs to the binding-protein-dependent transport system permease family.</text>
</comment>
<dbReference type="EMBL" id="VWPK01000004">
    <property type="protein sequence ID" value="KAA5613834.1"/>
    <property type="molecule type" value="Genomic_DNA"/>
</dbReference>
<dbReference type="InterPro" id="IPR050366">
    <property type="entry name" value="BP-dependent_transpt_permease"/>
</dbReference>
<dbReference type="PROSITE" id="PS50928">
    <property type="entry name" value="ABC_TM1"/>
    <property type="match status" value="1"/>
</dbReference>
<dbReference type="AlphaFoldDB" id="A0A5M6IZR3"/>
<evidence type="ECO:0000256" key="5">
    <source>
        <dbReference type="ARBA" id="ARBA00022856"/>
    </source>
</evidence>
<dbReference type="OrthoDB" id="9766870at2"/>
<dbReference type="InterPro" id="IPR025966">
    <property type="entry name" value="OppC_N"/>
</dbReference>
<dbReference type="CDD" id="cd06261">
    <property type="entry name" value="TM_PBP2"/>
    <property type="match status" value="1"/>
</dbReference>
<comment type="caution">
    <text evidence="11">The sequence shown here is derived from an EMBL/GenBank/DDBJ whole genome shotgun (WGS) entry which is preliminary data.</text>
</comment>
<dbReference type="Proteomes" id="UP000325255">
    <property type="component" value="Unassembled WGS sequence"/>
</dbReference>
<dbReference type="GO" id="GO:0015031">
    <property type="term" value="P:protein transport"/>
    <property type="evidence" value="ECO:0007669"/>
    <property type="project" value="UniProtKB-KW"/>
</dbReference>
<keyword evidence="8 9" id="KW-0472">Membrane</keyword>
<reference evidence="11 12" key="1">
    <citation type="submission" date="2019-09" db="EMBL/GenBank/DDBJ databases">
        <title>Genome sequence of Rhodovastum atsumiense, a diverse member of the Acetobacteraceae family of non-sulfur purple photosynthetic bacteria.</title>
        <authorList>
            <person name="Meyer T."/>
            <person name="Kyndt J."/>
        </authorList>
    </citation>
    <scope>NUCLEOTIDE SEQUENCE [LARGE SCALE GENOMIC DNA]</scope>
    <source>
        <strain evidence="11 12">DSM 21279</strain>
    </source>
</reference>
<evidence type="ECO:0000256" key="9">
    <source>
        <dbReference type="RuleBase" id="RU363032"/>
    </source>
</evidence>
<keyword evidence="6" id="KW-0653">Protein transport</keyword>
<evidence type="ECO:0000256" key="4">
    <source>
        <dbReference type="ARBA" id="ARBA00022692"/>
    </source>
</evidence>
<feature type="transmembrane region" description="Helical" evidence="9">
    <location>
        <begin position="264"/>
        <end position="285"/>
    </location>
</feature>